<evidence type="ECO:0008006" key="4">
    <source>
        <dbReference type="Google" id="ProtNLM"/>
    </source>
</evidence>
<evidence type="ECO:0000313" key="2">
    <source>
        <dbReference type="EMBL" id="TGO48033.1"/>
    </source>
</evidence>
<evidence type="ECO:0000313" key="3">
    <source>
        <dbReference type="Proteomes" id="UP000297527"/>
    </source>
</evidence>
<dbReference type="AlphaFoldDB" id="A0A4Z1HSR8"/>
<accession>A0A4Z1HSR8</accession>
<dbReference type="Gene3D" id="3.30.40.10">
    <property type="entry name" value="Zinc/RING finger domain, C3HC4 (zinc finger)"/>
    <property type="match status" value="1"/>
</dbReference>
<name>A0A4Z1HSR8_9HELO</name>
<feature type="compositionally biased region" description="Polar residues" evidence="1">
    <location>
        <begin position="119"/>
        <end position="128"/>
    </location>
</feature>
<dbReference type="OrthoDB" id="8062037at2759"/>
<proteinExistence type="predicted"/>
<dbReference type="SUPFAM" id="SSF57850">
    <property type="entry name" value="RING/U-box"/>
    <property type="match status" value="1"/>
</dbReference>
<dbReference type="InterPro" id="IPR013083">
    <property type="entry name" value="Znf_RING/FYVE/PHD"/>
</dbReference>
<protein>
    <recommendedName>
        <fullName evidence="4">RING-type domain-containing protein</fullName>
    </recommendedName>
</protein>
<dbReference type="Proteomes" id="UP000297527">
    <property type="component" value="Unassembled WGS sequence"/>
</dbReference>
<organism evidence="2 3">
    <name type="scientific">Botryotinia convoluta</name>
    <dbReference type="NCBI Taxonomy" id="54673"/>
    <lineage>
        <taxon>Eukaryota</taxon>
        <taxon>Fungi</taxon>
        <taxon>Dikarya</taxon>
        <taxon>Ascomycota</taxon>
        <taxon>Pezizomycotina</taxon>
        <taxon>Leotiomycetes</taxon>
        <taxon>Helotiales</taxon>
        <taxon>Sclerotiniaceae</taxon>
        <taxon>Botryotinia</taxon>
    </lineage>
</organism>
<feature type="region of interest" description="Disordered" evidence="1">
    <location>
        <begin position="93"/>
        <end position="130"/>
    </location>
</feature>
<gene>
    <name evidence="2" type="ORF">BCON_0254g00050</name>
</gene>
<dbReference type="EMBL" id="PQXN01000253">
    <property type="protein sequence ID" value="TGO48033.1"/>
    <property type="molecule type" value="Genomic_DNA"/>
</dbReference>
<reference evidence="2 3" key="1">
    <citation type="submission" date="2017-12" db="EMBL/GenBank/DDBJ databases">
        <title>Comparative genomics of Botrytis spp.</title>
        <authorList>
            <person name="Valero-Jimenez C.A."/>
            <person name="Tapia P."/>
            <person name="Veloso J."/>
            <person name="Silva-Moreno E."/>
            <person name="Staats M."/>
            <person name="Valdes J.H."/>
            <person name="Van Kan J.A.L."/>
        </authorList>
    </citation>
    <scope>NUCLEOTIDE SEQUENCE [LARGE SCALE GENOMIC DNA]</scope>
    <source>
        <strain evidence="2 3">MUCL11595</strain>
    </source>
</reference>
<keyword evidence="3" id="KW-1185">Reference proteome</keyword>
<sequence length="262" mass="30205">MSDIERLNEALQRLGDLRRRNRPNQRRIYNLRHTSEARDVNISSRAITASRTRRFSLTIANETKWIQECRIVREVVYARTQKLLRQELSVLQRDQAETPDPGATTDVEPTSFTGHPPQNRESLGSSTSRDTHTKSLDWYFRKAFVDASLRPAQKPSEEMDPCFCSDPYAIETANGECHEAVKIPRCSHIFGRSCIAMWLQEKDTCPIMMALQLSEHWVLKGALTIHVSRSIERRDEYEIWSGPYSAGLHENWDFSAKSHGED</sequence>
<comment type="caution">
    <text evidence="2">The sequence shown here is derived from an EMBL/GenBank/DDBJ whole genome shotgun (WGS) entry which is preliminary data.</text>
</comment>
<evidence type="ECO:0000256" key="1">
    <source>
        <dbReference type="SAM" id="MobiDB-lite"/>
    </source>
</evidence>